<dbReference type="Proteomes" id="UP001057375">
    <property type="component" value="Unassembled WGS sequence"/>
</dbReference>
<gene>
    <name evidence="1" type="ORF">ADUPG1_005739</name>
</gene>
<comment type="caution">
    <text evidence="1">The sequence shown here is derived from an EMBL/GenBank/DDBJ whole genome shotgun (WGS) entry which is preliminary data.</text>
</comment>
<protein>
    <submittedName>
        <fullName evidence="1">Uncharacterized protein</fullName>
    </submittedName>
</protein>
<sequence>VDKKISYDLLIGYPTIMEVDLLNFLKKEIKRADSKNNYVEIEDFLLEPTPIIEEIIPVSVQGFMVNKTLREAIEPVIMEFIEAEYRPTSDELPALKIELKKNEEFKSKQLRRTPLRFRSFIENEVNELLKNGTIQDSKNPFYS</sequence>
<name>A0ABQ5KET5_9EUKA</name>
<reference evidence="1" key="1">
    <citation type="submission" date="2022-03" db="EMBL/GenBank/DDBJ databases">
        <title>Draft genome sequence of Aduncisulcus paluster, a free-living microaerophilic Fornicata.</title>
        <authorList>
            <person name="Yuyama I."/>
            <person name="Kume K."/>
            <person name="Tamura T."/>
            <person name="Inagaki Y."/>
            <person name="Hashimoto T."/>
        </authorList>
    </citation>
    <scope>NUCLEOTIDE SEQUENCE</scope>
    <source>
        <strain evidence="1">NY0171</strain>
    </source>
</reference>
<evidence type="ECO:0000313" key="2">
    <source>
        <dbReference type="Proteomes" id="UP001057375"/>
    </source>
</evidence>
<accession>A0ABQ5KET5</accession>
<keyword evidence="2" id="KW-1185">Reference proteome</keyword>
<proteinExistence type="predicted"/>
<dbReference type="EMBL" id="BQXS01009299">
    <property type="protein sequence ID" value="GKT31057.1"/>
    <property type="molecule type" value="Genomic_DNA"/>
</dbReference>
<feature type="non-terminal residue" evidence="1">
    <location>
        <position position="1"/>
    </location>
</feature>
<feature type="non-terminal residue" evidence="1">
    <location>
        <position position="143"/>
    </location>
</feature>
<organism evidence="1 2">
    <name type="scientific">Aduncisulcus paluster</name>
    <dbReference type="NCBI Taxonomy" id="2918883"/>
    <lineage>
        <taxon>Eukaryota</taxon>
        <taxon>Metamonada</taxon>
        <taxon>Carpediemonas-like organisms</taxon>
        <taxon>Aduncisulcus</taxon>
    </lineage>
</organism>
<evidence type="ECO:0000313" key="1">
    <source>
        <dbReference type="EMBL" id="GKT31057.1"/>
    </source>
</evidence>